<keyword evidence="6" id="KW-0735">Signal-anchor</keyword>
<keyword evidence="9" id="KW-0578">Host cell lysis by virus</keyword>
<evidence type="ECO:0000313" key="11">
    <source>
        <dbReference type="EMBL" id="AYP69332.1"/>
    </source>
</evidence>
<evidence type="ECO:0000256" key="5">
    <source>
        <dbReference type="ARBA" id="ARBA00022870"/>
    </source>
</evidence>
<evidence type="ECO:0000256" key="2">
    <source>
        <dbReference type="ARBA" id="ARBA00022511"/>
    </source>
</evidence>
<dbReference type="InterPro" id="IPR004929">
    <property type="entry name" value="I-spanin"/>
</dbReference>
<keyword evidence="9" id="KW-1188">Viral release from host cell</keyword>
<accession>A0A3G3BYF5</accession>
<evidence type="ECO:0000256" key="9">
    <source>
        <dbReference type="ARBA" id="ARBA00023142"/>
    </source>
</evidence>
<evidence type="ECO:0000256" key="10">
    <source>
        <dbReference type="SAM" id="Phobius"/>
    </source>
</evidence>
<keyword evidence="1" id="KW-1030">Host cell inner membrane</keyword>
<dbReference type="Pfam" id="PF03245">
    <property type="entry name" value="Phage_lysis"/>
    <property type="match status" value="1"/>
</dbReference>
<evidence type="ECO:0000256" key="7">
    <source>
        <dbReference type="ARBA" id="ARBA00022989"/>
    </source>
</evidence>
<keyword evidence="2" id="KW-1032">Host cell membrane</keyword>
<dbReference type="Proteomes" id="UP000278488">
    <property type="component" value="Segment"/>
</dbReference>
<evidence type="ECO:0000256" key="3">
    <source>
        <dbReference type="ARBA" id="ARBA00022692"/>
    </source>
</evidence>
<dbReference type="GO" id="GO:0044659">
    <property type="term" value="P:viral release from host cell by cytolysis"/>
    <property type="evidence" value="ECO:0007669"/>
    <property type="project" value="InterPro"/>
</dbReference>
<keyword evidence="7 10" id="KW-1133">Transmembrane helix</keyword>
<reference evidence="12" key="1">
    <citation type="submission" date="2018-09" db="EMBL/GenBank/DDBJ databases">
        <title>Complete genome of Klebsiella pneumoniae phage Pylas.</title>
        <authorList>
            <person name="Powell J.E."/>
            <person name="Lessor L."/>
            <person name="O'Leary C.J."/>
            <person name="Liu M."/>
        </authorList>
    </citation>
    <scope>NUCLEOTIDE SEQUENCE [LARGE SCALE GENOMIC DNA]</scope>
</reference>
<evidence type="ECO:0000256" key="6">
    <source>
        <dbReference type="ARBA" id="ARBA00022968"/>
    </source>
</evidence>
<evidence type="ECO:0000256" key="8">
    <source>
        <dbReference type="ARBA" id="ARBA00023136"/>
    </source>
</evidence>
<keyword evidence="3 10" id="KW-0812">Transmembrane</keyword>
<name>A0A3G3BYF5_9CAUD</name>
<evidence type="ECO:0000256" key="1">
    <source>
        <dbReference type="ARBA" id="ARBA00022445"/>
    </source>
</evidence>
<gene>
    <name evidence="11" type="ORF">Pylas_078</name>
</gene>
<keyword evidence="12" id="KW-1185">Reference proteome</keyword>
<organism evidence="11 12">
    <name type="scientific">Klebsiella phage Pylas</name>
    <dbReference type="NCBI Taxonomy" id="2419682"/>
    <lineage>
        <taxon>Viruses</taxon>
        <taxon>Duplodnaviria</taxon>
        <taxon>Heunggongvirae</taxon>
        <taxon>Uroviricota</taxon>
        <taxon>Caudoviricetes</taxon>
        <taxon>Schitoviridae</taxon>
        <taxon>Humphriesvirinae</taxon>
        <taxon>Pylasvirus</taxon>
        <taxon>Pylasvirus pylas</taxon>
    </lineage>
</organism>
<keyword evidence="4" id="KW-0204">Cytolysis</keyword>
<feature type="transmembrane region" description="Helical" evidence="10">
    <location>
        <begin position="7"/>
        <end position="28"/>
    </location>
</feature>
<evidence type="ECO:0000256" key="4">
    <source>
        <dbReference type="ARBA" id="ARBA00022852"/>
    </source>
</evidence>
<protein>
    <submittedName>
        <fullName evidence="11">I-spanin</fullName>
    </submittedName>
</protein>
<keyword evidence="5" id="KW-1043">Host membrane</keyword>
<dbReference type="EMBL" id="MH899585">
    <property type="protein sequence ID" value="AYP69332.1"/>
    <property type="molecule type" value="Genomic_DNA"/>
</dbReference>
<evidence type="ECO:0000313" key="12">
    <source>
        <dbReference type="Proteomes" id="UP000278488"/>
    </source>
</evidence>
<keyword evidence="8 10" id="KW-0472">Membrane</keyword>
<proteinExistence type="predicted"/>
<sequence length="182" mass="20111">MIDKTKLIKLGLIALALILVGAFLSWYITSNHYETALATQKSSYDGKLKSISDEAAFKLGNEVDRNNKLQKDLADLDAKKYQELQHEKDANDKLTADVASGKRRVLFAEASLATCKLSRSTGAKASSMVDGTSLELSATAGRNILGIRRGIIEDQAKLDYLQDYIRKVEESKNARINTQTKK</sequence>